<evidence type="ECO:0000313" key="2">
    <source>
        <dbReference type="Proteomes" id="UP000250235"/>
    </source>
</evidence>
<reference evidence="1 2" key="1">
    <citation type="journal article" date="2015" name="Proc. Natl. Acad. Sci. U.S.A.">
        <title>The resurrection genome of Boea hygrometrica: A blueprint for survival of dehydration.</title>
        <authorList>
            <person name="Xiao L."/>
            <person name="Yang G."/>
            <person name="Zhang L."/>
            <person name="Yang X."/>
            <person name="Zhao S."/>
            <person name="Ji Z."/>
            <person name="Zhou Q."/>
            <person name="Hu M."/>
            <person name="Wang Y."/>
            <person name="Chen M."/>
            <person name="Xu Y."/>
            <person name="Jin H."/>
            <person name="Xiao X."/>
            <person name="Hu G."/>
            <person name="Bao F."/>
            <person name="Hu Y."/>
            <person name="Wan P."/>
            <person name="Li L."/>
            <person name="Deng X."/>
            <person name="Kuang T."/>
            <person name="Xiang C."/>
            <person name="Zhu J.K."/>
            <person name="Oliver M.J."/>
            <person name="He Y."/>
        </authorList>
    </citation>
    <scope>NUCLEOTIDE SEQUENCE [LARGE SCALE GENOMIC DNA]</scope>
    <source>
        <strain evidence="2">cv. XS01</strain>
    </source>
</reference>
<dbReference type="Proteomes" id="UP000250235">
    <property type="component" value="Unassembled WGS sequence"/>
</dbReference>
<keyword evidence="2" id="KW-1185">Reference proteome</keyword>
<organism evidence="1 2">
    <name type="scientific">Dorcoceras hygrometricum</name>
    <dbReference type="NCBI Taxonomy" id="472368"/>
    <lineage>
        <taxon>Eukaryota</taxon>
        <taxon>Viridiplantae</taxon>
        <taxon>Streptophyta</taxon>
        <taxon>Embryophyta</taxon>
        <taxon>Tracheophyta</taxon>
        <taxon>Spermatophyta</taxon>
        <taxon>Magnoliopsida</taxon>
        <taxon>eudicotyledons</taxon>
        <taxon>Gunneridae</taxon>
        <taxon>Pentapetalae</taxon>
        <taxon>asterids</taxon>
        <taxon>lamiids</taxon>
        <taxon>Lamiales</taxon>
        <taxon>Gesneriaceae</taxon>
        <taxon>Didymocarpoideae</taxon>
        <taxon>Trichosporeae</taxon>
        <taxon>Loxocarpinae</taxon>
        <taxon>Dorcoceras</taxon>
    </lineage>
</organism>
<accession>A0A2Z6ZXE0</accession>
<protein>
    <submittedName>
        <fullName evidence="1">TMV resistance protein N-like</fullName>
    </submittedName>
</protein>
<sequence length="156" mass="17067">MGGGAPPDAMAACARTASLITRDIPACWSNDDAPLLCATMDETLHCWSRALAARWPGGAASLVACEGAIRAFIVRRCWTTMAHRWLRCWSTLVGDVVRRWPDESTLLDDACGALVAHDARWPRDVAHGVVRCRRYFVVVAPPVGRRSGDIVTADFF</sequence>
<gene>
    <name evidence="1" type="ORF">F511_45105</name>
</gene>
<name>A0A2Z6ZXE0_9LAMI</name>
<proteinExistence type="predicted"/>
<evidence type="ECO:0000313" key="1">
    <source>
        <dbReference type="EMBL" id="KZV13731.1"/>
    </source>
</evidence>
<dbReference type="AlphaFoldDB" id="A0A2Z6ZXE0"/>
<dbReference type="EMBL" id="KV027496">
    <property type="protein sequence ID" value="KZV13731.1"/>
    <property type="molecule type" value="Genomic_DNA"/>
</dbReference>